<dbReference type="SUPFAM" id="SSF48452">
    <property type="entry name" value="TPR-like"/>
    <property type="match status" value="1"/>
</dbReference>
<dbReference type="EMBL" id="DXEZ01000237">
    <property type="protein sequence ID" value="HIX55087.1"/>
    <property type="molecule type" value="Genomic_DNA"/>
</dbReference>
<dbReference type="InterPro" id="IPR011990">
    <property type="entry name" value="TPR-like_helical_dom_sf"/>
</dbReference>
<dbReference type="AlphaFoldDB" id="A0A9D2AYN5"/>
<sequence>MRKNIIFNSLIIGATVFASFSCNKVLDKRDLTNIDGGLLFNDSTLAFKNLSFIYDQNLPGWFGTVTGTSVNPTPTLSDEGHGSNAILRGEVTTTSINDFGTGLSTSNVWAKIRKINEFIRDVEAGEMPEDTKGRMIAEAKFFRAFQNFHLVKLYGGVPIVLEPMNPIGEENKEGNFLARSSTTESIE</sequence>
<accession>A0A9D2AYN5</accession>
<reference evidence="1" key="2">
    <citation type="submission" date="2021-04" db="EMBL/GenBank/DDBJ databases">
        <authorList>
            <person name="Gilroy R."/>
        </authorList>
    </citation>
    <scope>NUCLEOTIDE SEQUENCE</scope>
    <source>
        <strain evidence="1">1719</strain>
    </source>
</reference>
<evidence type="ECO:0000313" key="1">
    <source>
        <dbReference type="EMBL" id="HIX55087.1"/>
    </source>
</evidence>
<protein>
    <submittedName>
        <fullName evidence="1">RagB/SusD family nutrient uptake outer membrane protein</fullName>
    </submittedName>
</protein>
<proteinExistence type="predicted"/>
<gene>
    <name evidence="1" type="ORF">H9853_08675</name>
</gene>
<name>A0A9D2AYN5_9SPHI</name>
<dbReference type="Proteomes" id="UP000824156">
    <property type="component" value="Unassembled WGS sequence"/>
</dbReference>
<reference evidence="1" key="1">
    <citation type="journal article" date="2021" name="PeerJ">
        <title>Extensive microbial diversity within the chicken gut microbiome revealed by metagenomics and culture.</title>
        <authorList>
            <person name="Gilroy R."/>
            <person name="Ravi A."/>
            <person name="Getino M."/>
            <person name="Pursley I."/>
            <person name="Horton D.L."/>
            <person name="Alikhan N.F."/>
            <person name="Baker D."/>
            <person name="Gharbi K."/>
            <person name="Hall N."/>
            <person name="Watson M."/>
            <person name="Adriaenssens E.M."/>
            <person name="Foster-Nyarko E."/>
            <person name="Jarju S."/>
            <person name="Secka A."/>
            <person name="Antonio M."/>
            <person name="Oren A."/>
            <person name="Chaudhuri R.R."/>
            <person name="La Ragione R."/>
            <person name="Hildebrand F."/>
            <person name="Pallen M.J."/>
        </authorList>
    </citation>
    <scope>NUCLEOTIDE SEQUENCE</scope>
    <source>
        <strain evidence="1">1719</strain>
    </source>
</reference>
<dbReference type="PROSITE" id="PS51257">
    <property type="entry name" value="PROKAR_LIPOPROTEIN"/>
    <property type="match status" value="1"/>
</dbReference>
<dbReference type="Gene3D" id="1.25.40.390">
    <property type="match status" value="1"/>
</dbReference>
<organism evidence="1 2">
    <name type="scientific">Candidatus Sphingobacterium stercoripullorum</name>
    <dbReference type="NCBI Taxonomy" id="2838759"/>
    <lineage>
        <taxon>Bacteria</taxon>
        <taxon>Pseudomonadati</taxon>
        <taxon>Bacteroidota</taxon>
        <taxon>Sphingobacteriia</taxon>
        <taxon>Sphingobacteriales</taxon>
        <taxon>Sphingobacteriaceae</taxon>
        <taxon>Sphingobacterium</taxon>
    </lineage>
</organism>
<feature type="non-terminal residue" evidence="1">
    <location>
        <position position="187"/>
    </location>
</feature>
<evidence type="ECO:0000313" key="2">
    <source>
        <dbReference type="Proteomes" id="UP000824156"/>
    </source>
</evidence>
<comment type="caution">
    <text evidence="1">The sequence shown here is derived from an EMBL/GenBank/DDBJ whole genome shotgun (WGS) entry which is preliminary data.</text>
</comment>